<name>A0A4R1NV58_9RHOB</name>
<gene>
    <name evidence="2" type="ORF">BXY66_1193</name>
</gene>
<evidence type="ECO:0000313" key="2">
    <source>
        <dbReference type="EMBL" id="TCL09148.1"/>
    </source>
</evidence>
<dbReference type="EMBL" id="SMGR01000001">
    <property type="protein sequence ID" value="TCL09148.1"/>
    <property type="molecule type" value="Genomic_DNA"/>
</dbReference>
<evidence type="ECO:0000256" key="1">
    <source>
        <dbReference type="SAM" id="SignalP"/>
    </source>
</evidence>
<dbReference type="Proteomes" id="UP000295673">
    <property type="component" value="Unassembled WGS sequence"/>
</dbReference>
<feature type="chain" id="PRO_5020937328" evidence="1">
    <location>
        <begin position="28"/>
        <end position="192"/>
    </location>
</feature>
<reference evidence="2 3" key="1">
    <citation type="submission" date="2019-03" db="EMBL/GenBank/DDBJ databases">
        <title>Genomic Encyclopedia of Archaeal and Bacterial Type Strains, Phase II (KMG-II): from individual species to whole genera.</title>
        <authorList>
            <person name="Goeker M."/>
        </authorList>
    </citation>
    <scope>NUCLEOTIDE SEQUENCE [LARGE SCALE GENOMIC DNA]</scope>
    <source>
        <strain evidence="2 3">DSM 26433</strain>
    </source>
</reference>
<sequence length="192" mass="20857">MNKGDIMKSAIASITAAALTLGTPVSAGPDDITKHLMTEPASLLDLGLVRLQQRLQESQKDGDKYHYSTNFFFETNTIGVFAARALVSETDRSREEAASLCDDKLVQLRLDGGVWPASGELGVGEYSRWSSLFTHIGYTTGSSEVGTESLKGLDKKFQISVIEYFMDGEDTKVLKCVGALLGTGFSEQVLDY</sequence>
<protein>
    <submittedName>
        <fullName evidence="2">Uncharacterized protein</fullName>
    </submittedName>
</protein>
<accession>A0A4R1NV58</accession>
<comment type="caution">
    <text evidence="2">The sequence shown here is derived from an EMBL/GenBank/DDBJ whole genome shotgun (WGS) entry which is preliminary data.</text>
</comment>
<dbReference type="AlphaFoldDB" id="A0A4R1NV58"/>
<organism evidence="2 3">
    <name type="scientific">Shimia isoporae</name>
    <dbReference type="NCBI Taxonomy" id="647720"/>
    <lineage>
        <taxon>Bacteria</taxon>
        <taxon>Pseudomonadati</taxon>
        <taxon>Pseudomonadota</taxon>
        <taxon>Alphaproteobacteria</taxon>
        <taxon>Rhodobacterales</taxon>
        <taxon>Roseobacteraceae</taxon>
    </lineage>
</organism>
<keyword evidence="1" id="KW-0732">Signal</keyword>
<proteinExistence type="predicted"/>
<evidence type="ECO:0000313" key="3">
    <source>
        <dbReference type="Proteomes" id="UP000295673"/>
    </source>
</evidence>
<feature type="signal peptide" evidence="1">
    <location>
        <begin position="1"/>
        <end position="27"/>
    </location>
</feature>
<keyword evidence="3" id="KW-1185">Reference proteome</keyword>